<protein>
    <submittedName>
        <fullName evidence="10">HAD-IC family P-type ATPase</fullName>
    </submittedName>
</protein>
<keyword evidence="5 8" id="KW-1133">Transmembrane helix</keyword>
<evidence type="ECO:0000256" key="3">
    <source>
        <dbReference type="ARBA" id="ARBA00022741"/>
    </source>
</evidence>
<dbReference type="EMBL" id="CP133659">
    <property type="protein sequence ID" value="WMW65322.1"/>
    <property type="molecule type" value="Genomic_DNA"/>
</dbReference>
<name>A0ABY9R2H6_9BACT</name>
<evidence type="ECO:0000256" key="4">
    <source>
        <dbReference type="ARBA" id="ARBA00022840"/>
    </source>
</evidence>
<evidence type="ECO:0000313" key="10">
    <source>
        <dbReference type="EMBL" id="WMW65322.1"/>
    </source>
</evidence>
<reference evidence="10" key="1">
    <citation type="submission" date="2023-09" db="EMBL/GenBank/DDBJ databases">
        <authorList>
            <consortium name="CW5 consortium"/>
            <person name="Lu C.-W."/>
        </authorList>
    </citation>
    <scope>NUCLEOTIDE SEQUENCE</scope>
    <source>
        <strain evidence="10">KPS</strain>
    </source>
</reference>
<dbReference type="InterPro" id="IPR059000">
    <property type="entry name" value="ATPase_P-type_domA"/>
</dbReference>
<dbReference type="InterPro" id="IPR008250">
    <property type="entry name" value="ATPase_P-typ_transduc_dom_A_sf"/>
</dbReference>
<dbReference type="NCBIfam" id="TIGR01494">
    <property type="entry name" value="ATPase_P-type"/>
    <property type="match status" value="1"/>
</dbReference>
<comment type="subcellular location">
    <subcellularLocation>
        <location evidence="1">Membrane</location>
        <topology evidence="1">Multi-pass membrane protein</topology>
    </subcellularLocation>
</comment>
<evidence type="ECO:0000256" key="2">
    <source>
        <dbReference type="ARBA" id="ARBA00022692"/>
    </source>
</evidence>
<keyword evidence="6 8" id="KW-0472">Membrane</keyword>
<evidence type="ECO:0000313" key="11">
    <source>
        <dbReference type="Proteomes" id="UP001180616"/>
    </source>
</evidence>
<accession>A0ABY9R2H6</accession>
<evidence type="ECO:0000256" key="1">
    <source>
        <dbReference type="ARBA" id="ARBA00004141"/>
    </source>
</evidence>
<dbReference type="SMART" id="SM00831">
    <property type="entry name" value="Cation_ATPase_N"/>
    <property type="match status" value="1"/>
</dbReference>
<dbReference type="PROSITE" id="PS00154">
    <property type="entry name" value="ATPASE_E1_E2"/>
    <property type="match status" value="1"/>
</dbReference>
<keyword evidence="11" id="KW-1185">Reference proteome</keyword>
<feature type="transmembrane region" description="Helical" evidence="8">
    <location>
        <begin position="276"/>
        <end position="306"/>
    </location>
</feature>
<keyword evidence="3" id="KW-0547">Nucleotide-binding</keyword>
<keyword evidence="4" id="KW-0067">ATP-binding</keyword>
<dbReference type="Pfam" id="PF00690">
    <property type="entry name" value="Cation_ATPase_N"/>
    <property type="match status" value="1"/>
</dbReference>
<dbReference type="PANTHER" id="PTHR42861">
    <property type="entry name" value="CALCIUM-TRANSPORTING ATPASE"/>
    <property type="match status" value="1"/>
</dbReference>
<feature type="region of interest" description="Disordered" evidence="7">
    <location>
        <begin position="359"/>
        <end position="380"/>
    </location>
</feature>
<keyword evidence="2 8" id="KW-0812">Transmembrane</keyword>
<dbReference type="InterPro" id="IPR023298">
    <property type="entry name" value="ATPase_P-typ_TM_dom_sf"/>
</dbReference>
<dbReference type="Gene3D" id="1.20.1110.10">
    <property type="entry name" value="Calcium-transporting ATPase, transmembrane domain"/>
    <property type="match status" value="1"/>
</dbReference>
<feature type="domain" description="Cation-transporting P-type ATPase N-terminal" evidence="9">
    <location>
        <begin position="5"/>
        <end position="79"/>
    </location>
</feature>
<feature type="compositionally biased region" description="Basic residues" evidence="7">
    <location>
        <begin position="371"/>
        <end position="380"/>
    </location>
</feature>
<dbReference type="PRINTS" id="PR00119">
    <property type="entry name" value="CATATPASE"/>
</dbReference>
<evidence type="ECO:0000259" key="9">
    <source>
        <dbReference type="SMART" id="SM00831"/>
    </source>
</evidence>
<gene>
    <name evidence="10" type="ORF">KPS_003439</name>
</gene>
<sequence length="380" mass="39887">MAQPAWHVMTTDDVARSLGTDTARGLSASQAQERLSRHGPNELTHEERASPLRMFLGQFANVLIVILLAAVVLSAAVGEVVDAAIILVIVLFCAMLGFVQEYRAEQALDSLKKMLSPTTSVLRDGAETRIPSAQVVPGDVVLLEAGDRVPADARIVEAHSLRCDEAPLTGESVPVGKGTDPVSEDAGTADRRNMAFTGTTVTYGRGRAVVTATGMETAFGQIAREVASVETVKTPLEKRTEEIGKWLGIIALGICVLVAGFSIAREAMHGTVDFAFVVSMIMFAVSLAVAAVPEALAAIVTGALAIGMRQMARRGALVRRMPAVETLGCTTVICTDKTGTLTRGEMTVRALFTFPAPAAGTGEDAGGGGGHRNRGHRLGL</sequence>
<dbReference type="Proteomes" id="UP001180616">
    <property type="component" value="Chromosome"/>
</dbReference>
<feature type="transmembrane region" description="Helical" evidence="8">
    <location>
        <begin position="83"/>
        <end position="104"/>
    </location>
</feature>
<evidence type="ECO:0000256" key="8">
    <source>
        <dbReference type="SAM" id="Phobius"/>
    </source>
</evidence>
<feature type="transmembrane region" description="Helical" evidence="8">
    <location>
        <begin position="246"/>
        <end position="264"/>
    </location>
</feature>
<dbReference type="InterPro" id="IPR001757">
    <property type="entry name" value="P_typ_ATPase"/>
</dbReference>
<dbReference type="InterPro" id="IPR036412">
    <property type="entry name" value="HAD-like_sf"/>
</dbReference>
<dbReference type="SUPFAM" id="SSF81665">
    <property type="entry name" value="Calcium ATPase, transmembrane domain M"/>
    <property type="match status" value="1"/>
</dbReference>
<dbReference type="RefSeq" id="WP_309541338.1">
    <property type="nucleotide sequence ID" value="NZ_CP133659.1"/>
</dbReference>
<evidence type="ECO:0000256" key="6">
    <source>
        <dbReference type="ARBA" id="ARBA00023136"/>
    </source>
</evidence>
<evidence type="ECO:0000256" key="7">
    <source>
        <dbReference type="SAM" id="MobiDB-lite"/>
    </source>
</evidence>
<dbReference type="InterPro" id="IPR018303">
    <property type="entry name" value="ATPase_P-typ_P_site"/>
</dbReference>
<organism evidence="10 11">
    <name type="scientific">Nitratidesulfovibrio liaohensis</name>
    <dbReference type="NCBI Taxonomy" id="2604158"/>
    <lineage>
        <taxon>Bacteria</taxon>
        <taxon>Pseudomonadati</taxon>
        <taxon>Thermodesulfobacteriota</taxon>
        <taxon>Desulfovibrionia</taxon>
        <taxon>Desulfovibrionales</taxon>
        <taxon>Desulfovibrionaceae</taxon>
        <taxon>Nitratidesulfovibrio</taxon>
    </lineage>
</organism>
<dbReference type="Pfam" id="PF00122">
    <property type="entry name" value="E1-E2_ATPase"/>
    <property type="match status" value="1"/>
</dbReference>
<dbReference type="SUPFAM" id="SSF81653">
    <property type="entry name" value="Calcium ATPase, transduction domain A"/>
    <property type="match status" value="1"/>
</dbReference>
<dbReference type="InterPro" id="IPR004014">
    <property type="entry name" value="ATPase_P-typ_cation-transptr_N"/>
</dbReference>
<evidence type="ECO:0000256" key="5">
    <source>
        <dbReference type="ARBA" id="ARBA00022989"/>
    </source>
</evidence>
<feature type="transmembrane region" description="Helical" evidence="8">
    <location>
        <begin position="55"/>
        <end position="77"/>
    </location>
</feature>
<dbReference type="Gene3D" id="2.70.150.10">
    <property type="entry name" value="Calcium-transporting ATPase, cytoplasmic transduction domain A"/>
    <property type="match status" value="1"/>
</dbReference>
<dbReference type="SUPFAM" id="SSF56784">
    <property type="entry name" value="HAD-like"/>
    <property type="match status" value="1"/>
</dbReference>
<proteinExistence type="predicted"/>